<evidence type="ECO:0000313" key="1">
    <source>
        <dbReference type="EMBL" id="KAJ8679114.1"/>
    </source>
</evidence>
<dbReference type="EMBL" id="CM056742">
    <property type="protein sequence ID" value="KAJ8679114.1"/>
    <property type="molecule type" value="Genomic_DNA"/>
</dbReference>
<protein>
    <submittedName>
        <fullName evidence="1">Uncharacterized protein</fullName>
    </submittedName>
</protein>
<comment type="caution">
    <text evidence="1">The sequence shown here is derived from an EMBL/GenBank/DDBJ whole genome shotgun (WGS) entry which is preliminary data.</text>
</comment>
<accession>A0ACC2P932</accession>
<reference evidence="1" key="1">
    <citation type="submission" date="2023-04" db="EMBL/GenBank/DDBJ databases">
        <title>A chromosome-level genome assembly of the parasitoid wasp Eretmocerus hayati.</title>
        <authorList>
            <person name="Zhong Y."/>
            <person name="Liu S."/>
            <person name="Liu Y."/>
        </authorList>
    </citation>
    <scope>NUCLEOTIDE SEQUENCE</scope>
    <source>
        <strain evidence="1">ZJU_SS_LIU_2023</strain>
    </source>
</reference>
<gene>
    <name evidence="1" type="ORF">QAD02_014901</name>
</gene>
<name>A0ACC2P932_9HYME</name>
<evidence type="ECO:0000313" key="2">
    <source>
        <dbReference type="Proteomes" id="UP001239111"/>
    </source>
</evidence>
<keyword evidence="2" id="KW-1185">Reference proteome</keyword>
<dbReference type="Proteomes" id="UP001239111">
    <property type="component" value="Chromosome 2"/>
</dbReference>
<proteinExistence type="predicted"/>
<organism evidence="1 2">
    <name type="scientific">Eretmocerus hayati</name>
    <dbReference type="NCBI Taxonomy" id="131215"/>
    <lineage>
        <taxon>Eukaryota</taxon>
        <taxon>Metazoa</taxon>
        <taxon>Ecdysozoa</taxon>
        <taxon>Arthropoda</taxon>
        <taxon>Hexapoda</taxon>
        <taxon>Insecta</taxon>
        <taxon>Pterygota</taxon>
        <taxon>Neoptera</taxon>
        <taxon>Endopterygota</taxon>
        <taxon>Hymenoptera</taxon>
        <taxon>Apocrita</taxon>
        <taxon>Proctotrupomorpha</taxon>
        <taxon>Chalcidoidea</taxon>
        <taxon>Aphelinidae</taxon>
        <taxon>Aphelininae</taxon>
        <taxon>Eretmocerus</taxon>
    </lineage>
</organism>
<sequence length="127" mass="14473">MFVEICGCREINFKAEIAEWLRRSAENHNRALNRGPKLKEELSADDEPGPRNKKLCAGSKKGTLEVSEDELSNNEGDTEAPLDTLKDNQSNNSTKKKDSVRDNKIEQQETSQERPWGVFYEMSVERS</sequence>